<dbReference type="EMBL" id="OX451735">
    <property type="protein sequence ID" value="CAI8595214.1"/>
    <property type="molecule type" value="Genomic_DNA"/>
</dbReference>
<name>A0AAV0ZAI1_VICFA</name>
<proteinExistence type="predicted"/>
<dbReference type="AlphaFoldDB" id="A0AAV0ZAI1"/>
<organism evidence="2 3">
    <name type="scientific">Vicia faba</name>
    <name type="common">Broad bean</name>
    <name type="synonym">Faba vulgaris</name>
    <dbReference type="NCBI Taxonomy" id="3906"/>
    <lineage>
        <taxon>Eukaryota</taxon>
        <taxon>Viridiplantae</taxon>
        <taxon>Streptophyta</taxon>
        <taxon>Embryophyta</taxon>
        <taxon>Tracheophyta</taxon>
        <taxon>Spermatophyta</taxon>
        <taxon>Magnoliopsida</taxon>
        <taxon>eudicotyledons</taxon>
        <taxon>Gunneridae</taxon>
        <taxon>Pentapetalae</taxon>
        <taxon>rosids</taxon>
        <taxon>fabids</taxon>
        <taxon>Fabales</taxon>
        <taxon>Fabaceae</taxon>
        <taxon>Papilionoideae</taxon>
        <taxon>50 kb inversion clade</taxon>
        <taxon>NPAAA clade</taxon>
        <taxon>Hologalegina</taxon>
        <taxon>IRL clade</taxon>
        <taxon>Fabeae</taxon>
        <taxon>Vicia</taxon>
    </lineage>
</organism>
<keyword evidence="1" id="KW-0472">Membrane</keyword>
<keyword evidence="3" id="KW-1185">Reference proteome</keyword>
<keyword evidence="1" id="KW-1133">Transmembrane helix</keyword>
<sequence>MRENSERRSQEIREFLVMILLGFFGYSPMIQESIPMQGYRFMLGTPYKIYRQVIREHKKSVEKTLAELEVTQTAGFTDVLVQHIPEDEEDMIVTKL</sequence>
<evidence type="ECO:0000313" key="3">
    <source>
        <dbReference type="Proteomes" id="UP001157006"/>
    </source>
</evidence>
<feature type="transmembrane region" description="Helical" evidence="1">
    <location>
        <begin position="12"/>
        <end position="30"/>
    </location>
</feature>
<dbReference type="Proteomes" id="UP001157006">
    <property type="component" value="Chromosome 1S"/>
</dbReference>
<gene>
    <name evidence="2" type="ORF">VFH_I180440</name>
</gene>
<evidence type="ECO:0000313" key="2">
    <source>
        <dbReference type="EMBL" id="CAI8595214.1"/>
    </source>
</evidence>
<protein>
    <submittedName>
        <fullName evidence="2">Uncharacterized protein</fullName>
    </submittedName>
</protein>
<reference evidence="2 3" key="1">
    <citation type="submission" date="2023-01" db="EMBL/GenBank/DDBJ databases">
        <authorList>
            <person name="Kreplak J."/>
        </authorList>
    </citation>
    <scope>NUCLEOTIDE SEQUENCE [LARGE SCALE GENOMIC DNA]</scope>
</reference>
<evidence type="ECO:0000256" key="1">
    <source>
        <dbReference type="SAM" id="Phobius"/>
    </source>
</evidence>
<keyword evidence="1" id="KW-0812">Transmembrane</keyword>
<accession>A0AAV0ZAI1</accession>